<dbReference type="eggNOG" id="ENOG502RN7Y">
    <property type="taxonomic scope" value="Eukaryota"/>
</dbReference>
<feature type="compositionally biased region" description="Basic and acidic residues" evidence="1">
    <location>
        <begin position="80"/>
        <end position="91"/>
    </location>
</feature>
<reference evidence="3" key="5">
    <citation type="submission" date="2018-04" db="UniProtKB">
        <authorList>
            <consortium name="EnsemblFungi"/>
        </authorList>
    </citation>
    <scope>IDENTIFICATION</scope>
    <source>
        <strain evidence="3">R3-111a-1</strain>
    </source>
</reference>
<accession>J3PGN5</accession>
<dbReference type="VEuPathDB" id="FungiDB:GGTG_12664"/>
<evidence type="ECO:0000256" key="1">
    <source>
        <dbReference type="SAM" id="MobiDB-lite"/>
    </source>
</evidence>
<reference evidence="3" key="4">
    <citation type="journal article" date="2015" name="G3 (Bethesda)">
        <title>Genome sequences of three phytopathogenic species of the Magnaporthaceae family of fungi.</title>
        <authorList>
            <person name="Okagaki L.H."/>
            <person name="Nunes C.C."/>
            <person name="Sailsbery J."/>
            <person name="Clay B."/>
            <person name="Brown D."/>
            <person name="John T."/>
            <person name="Oh Y."/>
            <person name="Young N."/>
            <person name="Fitzgerald M."/>
            <person name="Haas B.J."/>
            <person name="Zeng Q."/>
            <person name="Young S."/>
            <person name="Adiconis X."/>
            <person name="Fan L."/>
            <person name="Levin J.Z."/>
            <person name="Mitchell T.K."/>
            <person name="Okubara P.A."/>
            <person name="Farman M.L."/>
            <person name="Kohn L.M."/>
            <person name="Birren B."/>
            <person name="Ma L.-J."/>
            <person name="Dean R.A."/>
        </authorList>
    </citation>
    <scope>NUCLEOTIDE SEQUENCE</scope>
    <source>
        <strain evidence="3">R3-111a-1</strain>
    </source>
</reference>
<dbReference type="OrthoDB" id="10665828at2759"/>
<reference evidence="4" key="1">
    <citation type="submission" date="2010-07" db="EMBL/GenBank/DDBJ databases">
        <title>The genome sequence of Gaeumannomyces graminis var. tritici strain R3-111a-1.</title>
        <authorList>
            <consortium name="The Broad Institute Genome Sequencing Platform"/>
            <person name="Ma L.-J."/>
            <person name="Dead R."/>
            <person name="Young S."/>
            <person name="Zeng Q."/>
            <person name="Koehrsen M."/>
            <person name="Alvarado L."/>
            <person name="Berlin A."/>
            <person name="Chapman S.B."/>
            <person name="Chen Z."/>
            <person name="Freedman E."/>
            <person name="Gellesch M."/>
            <person name="Goldberg J."/>
            <person name="Griggs A."/>
            <person name="Gujja S."/>
            <person name="Heilman E.R."/>
            <person name="Heiman D."/>
            <person name="Hepburn T."/>
            <person name="Howarth C."/>
            <person name="Jen D."/>
            <person name="Larson L."/>
            <person name="Mehta T."/>
            <person name="Neiman D."/>
            <person name="Pearson M."/>
            <person name="Roberts A."/>
            <person name="Saif S."/>
            <person name="Shea T."/>
            <person name="Shenoy N."/>
            <person name="Sisk P."/>
            <person name="Stolte C."/>
            <person name="Sykes S."/>
            <person name="Walk T."/>
            <person name="White J."/>
            <person name="Yandava C."/>
            <person name="Haas B."/>
            <person name="Nusbaum C."/>
            <person name="Birren B."/>
        </authorList>
    </citation>
    <scope>NUCLEOTIDE SEQUENCE [LARGE SCALE GENOMIC DNA]</scope>
    <source>
        <strain evidence="4">R3-111a-1</strain>
    </source>
</reference>
<reference evidence="2" key="3">
    <citation type="submission" date="2010-09" db="EMBL/GenBank/DDBJ databases">
        <title>Annotation of Gaeumannomyces graminis var. tritici R3-111a-1.</title>
        <authorList>
            <consortium name="The Broad Institute Genome Sequencing Platform"/>
            <person name="Ma L.-J."/>
            <person name="Dead R."/>
            <person name="Young S.K."/>
            <person name="Zeng Q."/>
            <person name="Gargeya S."/>
            <person name="Fitzgerald M."/>
            <person name="Haas B."/>
            <person name="Abouelleil A."/>
            <person name="Alvarado L."/>
            <person name="Arachchi H.M."/>
            <person name="Berlin A."/>
            <person name="Brown A."/>
            <person name="Chapman S.B."/>
            <person name="Chen Z."/>
            <person name="Dunbar C."/>
            <person name="Freedman E."/>
            <person name="Gearin G."/>
            <person name="Gellesch M."/>
            <person name="Goldberg J."/>
            <person name="Griggs A."/>
            <person name="Gujja S."/>
            <person name="Heiman D."/>
            <person name="Howarth C."/>
            <person name="Larson L."/>
            <person name="Lui A."/>
            <person name="MacDonald P.J.P."/>
            <person name="Mehta T."/>
            <person name="Montmayeur A."/>
            <person name="Murphy C."/>
            <person name="Neiman D."/>
            <person name="Pearson M."/>
            <person name="Priest M."/>
            <person name="Roberts A."/>
            <person name="Saif S."/>
            <person name="Shea T."/>
            <person name="Shenoy N."/>
            <person name="Sisk P."/>
            <person name="Stolte C."/>
            <person name="Sykes S."/>
            <person name="Yandava C."/>
            <person name="Wortman J."/>
            <person name="Nusbaum C."/>
            <person name="Birren B."/>
        </authorList>
    </citation>
    <scope>NUCLEOTIDE SEQUENCE</scope>
    <source>
        <strain evidence="2">R3-111a-1</strain>
    </source>
</reference>
<feature type="compositionally biased region" description="Low complexity" evidence="1">
    <location>
        <begin position="112"/>
        <end position="122"/>
    </location>
</feature>
<dbReference type="HOGENOM" id="CLU_717721_0_0_1"/>
<sequence>MLLSIRNNIFVPLEPGHRRRPPPTITHLSLYRALYNPTASMADLNQDKQEPTPASQPRVSSKRRDHGARQQRHAAMVDAGDPRPRLSDRHGTTLQAAHWLHRHSRPSASDGTTRTLPVSSPRTRPRSRLAWTTYVQEGAELAMPQTNRIFHIQPSPDRSRNGASTSNAAGRTRRPPSLERQGAFRAPGTSALPRRRSSCDNDDHYRDDSTAGDDRDFEAVEAEDIADLYELGLLYEDEHLRGAGFGFEALAGQQYTLDLRCVAQRSRARRPKAPPALERRQHGGSAFPGRSGHLFGADADLPLEDGSMRPLADHSDGISNFLIAPEADDLFGDLGDDFDLVSIPPDAEIFPDLVSDSDDWDDDGRSGSDWVVMSDLEQEPTSRTQ</sequence>
<dbReference type="GeneID" id="20353122"/>
<feature type="region of interest" description="Disordered" evidence="1">
    <location>
        <begin position="145"/>
        <end position="218"/>
    </location>
</feature>
<name>J3PGN5_GAET3</name>
<dbReference type="Proteomes" id="UP000006039">
    <property type="component" value="Unassembled WGS sequence"/>
</dbReference>
<protein>
    <submittedName>
        <fullName evidence="2 3">Uncharacterized protein</fullName>
    </submittedName>
</protein>
<dbReference type="RefSeq" id="XP_009228829.1">
    <property type="nucleotide sequence ID" value="XM_009230565.1"/>
</dbReference>
<reference evidence="2" key="2">
    <citation type="submission" date="2010-07" db="EMBL/GenBank/DDBJ databases">
        <authorList>
            <consortium name="The Broad Institute Genome Sequencing Platform"/>
            <consortium name="Broad Institute Genome Sequencing Center for Infectious Disease"/>
            <person name="Ma L.-J."/>
            <person name="Dead R."/>
            <person name="Young S."/>
            <person name="Zeng Q."/>
            <person name="Koehrsen M."/>
            <person name="Alvarado L."/>
            <person name="Berlin A."/>
            <person name="Chapman S.B."/>
            <person name="Chen Z."/>
            <person name="Freedman E."/>
            <person name="Gellesch M."/>
            <person name="Goldberg J."/>
            <person name="Griggs A."/>
            <person name="Gujja S."/>
            <person name="Heilman E.R."/>
            <person name="Heiman D."/>
            <person name="Hepburn T."/>
            <person name="Howarth C."/>
            <person name="Jen D."/>
            <person name="Larson L."/>
            <person name="Mehta T."/>
            <person name="Neiman D."/>
            <person name="Pearson M."/>
            <person name="Roberts A."/>
            <person name="Saif S."/>
            <person name="Shea T."/>
            <person name="Shenoy N."/>
            <person name="Sisk P."/>
            <person name="Stolte C."/>
            <person name="Sykes S."/>
            <person name="Walk T."/>
            <person name="White J."/>
            <person name="Yandava C."/>
            <person name="Haas B."/>
            <person name="Nusbaum C."/>
            <person name="Birren B."/>
        </authorList>
    </citation>
    <scope>NUCLEOTIDE SEQUENCE</scope>
    <source>
        <strain evidence="2">R3-111a-1</strain>
    </source>
</reference>
<feature type="compositionally biased region" description="Basic and acidic residues" evidence="1">
    <location>
        <begin position="197"/>
        <end position="218"/>
    </location>
</feature>
<keyword evidence="4" id="KW-1185">Reference proteome</keyword>
<evidence type="ECO:0000313" key="3">
    <source>
        <dbReference type="EnsemblFungi" id="EJT69781"/>
    </source>
</evidence>
<evidence type="ECO:0000313" key="4">
    <source>
        <dbReference type="Proteomes" id="UP000006039"/>
    </source>
</evidence>
<dbReference type="AlphaFoldDB" id="J3PGN5"/>
<proteinExistence type="predicted"/>
<gene>
    <name evidence="3" type="primary">20353122</name>
    <name evidence="2" type="ORF">GGTG_12664</name>
</gene>
<feature type="compositionally biased region" description="Basic residues" evidence="1">
    <location>
        <begin position="60"/>
        <end position="72"/>
    </location>
</feature>
<dbReference type="EMBL" id="GL385403">
    <property type="protein sequence ID" value="EJT69781.1"/>
    <property type="molecule type" value="Genomic_DNA"/>
</dbReference>
<feature type="region of interest" description="Disordered" evidence="1">
    <location>
        <begin position="351"/>
        <end position="385"/>
    </location>
</feature>
<dbReference type="EnsemblFungi" id="EJT69781">
    <property type="protein sequence ID" value="EJT69781"/>
    <property type="gene ID" value="GGTG_12664"/>
</dbReference>
<evidence type="ECO:0000313" key="2">
    <source>
        <dbReference type="EMBL" id="EJT69781.1"/>
    </source>
</evidence>
<feature type="region of interest" description="Disordered" evidence="1">
    <location>
        <begin position="44"/>
        <end position="127"/>
    </location>
</feature>
<organism evidence="2">
    <name type="scientific">Gaeumannomyces tritici (strain R3-111a-1)</name>
    <name type="common">Wheat and barley take-all root rot fungus</name>
    <name type="synonym">Gaeumannomyces graminis var. tritici</name>
    <dbReference type="NCBI Taxonomy" id="644352"/>
    <lineage>
        <taxon>Eukaryota</taxon>
        <taxon>Fungi</taxon>
        <taxon>Dikarya</taxon>
        <taxon>Ascomycota</taxon>
        <taxon>Pezizomycotina</taxon>
        <taxon>Sordariomycetes</taxon>
        <taxon>Sordariomycetidae</taxon>
        <taxon>Magnaporthales</taxon>
        <taxon>Magnaporthaceae</taxon>
        <taxon>Gaeumannomyces</taxon>
    </lineage>
</organism>
<feature type="region of interest" description="Disordered" evidence="1">
    <location>
        <begin position="266"/>
        <end position="292"/>
    </location>
</feature>